<evidence type="ECO:0000313" key="2">
    <source>
        <dbReference type="EMBL" id="KAE8963783.1"/>
    </source>
</evidence>
<dbReference type="Proteomes" id="UP000460718">
    <property type="component" value="Unassembled WGS sequence"/>
</dbReference>
<dbReference type="EMBL" id="QXFW01004932">
    <property type="protein sequence ID" value="KAE8963783.1"/>
    <property type="molecule type" value="Genomic_DNA"/>
</dbReference>
<gene>
    <name evidence="2" type="ORF">PF011_g28911</name>
</gene>
<comment type="caution">
    <text evidence="2">The sequence shown here is derived from an EMBL/GenBank/DDBJ whole genome shotgun (WGS) entry which is preliminary data.</text>
</comment>
<sequence>MTRFGLSSCFYKDDVICMLLQRLYRLKQASRVWNETIDKHLKSMGFEPADAGPCIYTRGEGEDEYIVRLYVDGMVIASRQKAVITSVKARIAKKLRIKDLRRARFILGIVINYDMDHRTLGISQRVYTESIIKKFDQENAHLCLTPLEPGVHLTKADQPQTRPR</sequence>
<dbReference type="Pfam" id="PF07727">
    <property type="entry name" value="RVT_2"/>
    <property type="match status" value="1"/>
</dbReference>
<accession>A0A6A3H442</accession>
<reference evidence="2 3" key="1">
    <citation type="submission" date="2018-09" db="EMBL/GenBank/DDBJ databases">
        <title>Genomic investigation of the strawberry pathogen Phytophthora fragariae indicates pathogenicity is determined by transcriptional variation in three key races.</title>
        <authorList>
            <person name="Adams T.M."/>
            <person name="Armitage A.D."/>
            <person name="Sobczyk M.K."/>
            <person name="Bates H.J."/>
            <person name="Dunwell J.M."/>
            <person name="Nellist C.F."/>
            <person name="Harrison R.J."/>
        </authorList>
    </citation>
    <scope>NUCLEOTIDE SEQUENCE [LARGE SCALE GENOMIC DNA]</scope>
    <source>
        <strain evidence="2 3">SCRP245</strain>
    </source>
</reference>
<evidence type="ECO:0000313" key="3">
    <source>
        <dbReference type="Proteomes" id="UP000460718"/>
    </source>
</evidence>
<feature type="domain" description="Reverse transcriptase Ty1/copia-type" evidence="1">
    <location>
        <begin position="14"/>
        <end position="148"/>
    </location>
</feature>
<evidence type="ECO:0000259" key="1">
    <source>
        <dbReference type="Pfam" id="PF07727"/>
    </source>
</evidence>
<dbReference type="AlphaFoldDB" id="A0A6A3H442"/>
<proteinExistence type="predicted"/>
<name>A0A6A3H442_9STRA</name>
<protein>
    <recommendedName>
        <fullName evidence="1">Reverse transcriptase Ty1/copia-type domain-containing protein</fullName>
    </recommendedName>
</protein>
<dbReference type="InterPro" id="IPR013103">
    <property type="entry name" value="RVT_2"/>
</dbReference>
<organism evidence="2 3">
    <name type="scientific">Phytophthora fragariae</name>
    <dbReference type="NCBI Taxonomy" id="53985"/>
    <lineage>
        <taxon>Eukaryota</taxon>
        <taxon>Sar</taxon>
        <taxon>Stramenopiles</taxon>
        <taxon>Oomycota</taxon>
        <taxon>Peronosporomycetes</taxon>
        <taxon>Peronosporales</taxon>
        <taxon>Peronosporaceae</taxon>
        <taxon>Phytophthora</taxon>
    </lineage>
</organism>